<reference evidence="1" key="1">
    <citation type="journal article" date="2015" name="Nature">
        <title>Complex archaea that bridge the gap between prokaryotes and eukaryotes.</title>
        <authorList>
            <person name="Spang A."/>
            <person name="Saw J.H."/>
            <person name="Jorgensen S.L."/>
            <person name="Zaremba-Niedzwiedzka K."/>
            <person name="Martijn J."/>
            <person name="Lind A.E."/>
            <person name="van Eijk R."/>
            <person name="Schleper C."/>
            <person name="Guy L."/>
            <person name="Ettema T.J."/>
        </authorList>
    </citation>
    <scope>NUCLEOTIDE SEQUENCE</scope>
</reference>
<gene>
    <name evidence="1" type="ORF">LCGC14_2594290</name>
</gene>
<sequence length="83" mass="8773">WLHCGSAPCVAACPLRAQADRGAAGRLYTCSGTHSLVNGHEQAIFGRGLGGHFGHTVGHAIVIERGQRSPRVPTPLVRVHERG</sequence>
<accession>A0A0F9D3C3</accession>
<dbReference type="EMBL" id="LAZR01043635">
    <property type="protein sequence ID" value="KKL06613.1"/>
    <property type="molecule type" value="Genomic_DNA"/>
</dbReference>
<protein>
    <submittedName>
        <fullName evidence="1">Uncharacterized protein</fullName>
    </submittedName>
</protein>
<proteinExistence type="predicted"/>
<feature type="non-terminal residue" evidence="1">
    <location>
        <position position="1"/>
    </location>
</feature>
<evidence type="ECO:0000313" key="1">
    <source>
        <dbReference type="EMBL" id="KKL06613.1"/>
    </source>
</evidence>
<comment type="caution">
    <text evidence="1">The sequence shown here is derived from an EMBL/GenBank/DDBJ whole genome shotgun (WGS) entry which is preliminary data.</text>
</comment>
<dbReference type="AlphaFoldDB" id="A0A0F9D3C3"/>
<name>A0A0F9D3C3_9ZZZZ</name>
<organism evidence="1">
    <name type="scientific">marine sediment metagenome</name>
    <dbReference type="NCBI Taxonomy" id="412755"/>
    <lineage>
        <taxon>unclassified sequences</taxon>
        <taxon>metagenomes</taxon>
        <taxon>ecological metagenomes</taxon>
    </lineage>
</organism>